<protein>
    <submittedName>
        <fullName evidence="1">Uncharacterized protein</fullName>
    </submittedName>
</protein>
<name>A0A6H1ZT32_9ZZZZ</name>
<organism evidence="1">
    <name type="scientific">viral metagenome</name>
    <dbReference type="NCBI Taxonomy" id="1070528"/>
    <lineage>
        <taxon>unclassified sequences</taxon>
        <taxon>metagenomes</taxon>
        <taxon>organismal metagenomes</taxon>
    </lineage>
</organism>
<gene>
    <name evidence="1" type="ORF">TM448A01761_0008</name>
</gene>
<reference evidence="1" key="1">
    <citation type="submission" date="2020-03" db="EMBL/GenBank/DDBJ databases">
        <title>The deep terrestrial virosphere.</title>
        <authorList>
            <person name="Holmfeldt K."/>
            <person name="Nilsson E."/>
            <person name="Simone D."/>
            <person name="Lopez-Fernandez M."/>
            <person name="Wu X."/>
            <person name="de Brujin I."/>
            <person name="Lundin D."/>
            <person name="Andersson A."/>
            <person name="Bertilsson S."/>
            <person name="Dopson M."/>
        </authorList>
    </citation>
    <scope>NUCLEOTIDE SEQUENCE</scope>
    <source>
        <strain evidence="1">TM448A01761</strain>
    </source>
</reference>
<dbReference type="EMBL" id="MT144195">
    <property type="protein sequence ID" value="QJA50435.1"/>
    <property type="molecule type" value="Genomic_DNA"/>
</dbReference>
<sequence length="65" mass="7448">MTNVLDNLEKHILDLSALCEQFLPLVHYIPSIHDVLCSTDLLIAIQGDIAEDIIKLREYINEKEN</sequence>
<proteinExistence type="predicted"/>
<evidence type="ECO:0000313" key="1">
    <source>
        <dbReference type="EMBL" id="QJA50435.1"/>
    </source>
</evidence>
<dbReference type="AlphaFoldDB" id="A0A6H1ZT32"/>
<accession>A0A6H1ZT32</accession>